<dbReference type="Pfam" id="PF02335">
    <property type="entry name" value="Cytochrom_C552"/>
    <property type="match status" value="1"/>
</dbReference>
<dbReference type="STRING" id="766136.BHF68_12590"/>
<dbReference type="GO" id="GO:0042279">
    <property type="term" value="F:nitrite reductase (cytochrome, ammonia-forming) activity"/>
    <property type="evidence" value="ECO:0007669"/>
    <property type="project" value="InterPro"/>
</dbReference>
<dbReference type="SUPFAM" id="SSF48695">
    <property type="entry name" value="Multiheme cytochromes"/>
    <property type="match status" value="1"/>
</dbReference>
<protein>
    <submittedName>
        <fullName evidence="2">Uncharacterized protein</fullName>
    </submittedName>
</protein>
<dbReference type="OrthoDB" id="9791652at2"/>
<comment type="caution">
    <text evidence="2">The sequence shown here is derived from an EMBL/GenBank/DDBJ whole genome shotgun (WGS) entry which is preliminary data.</text>
</comment>
<feature type="chain" id="PRO_5039536790" evidence="1">
    <location>
        <begin position="24"/>
        <end position="343"/>
    </location>
</feature>
<keyword evidence="1" id="KW-0732">Signal</keyword>
<dbReference type="InterPro" id="IPR036280">
    <property type="entry name" value="Multihaem_cyt_sf"/>
</dbReference>
<evidence type="ECO:0000313" key="3">
    <source>
        <dbReference type="Proteomes" id="UP000094296"/>
    </source>
</evidence>
<dbReference type="Gene3D" id="1.10.1130.10">
    <property type="entry name" value="Flavocytochrome C3, Chain A"/>
    <property type="match status" value="1"/>
</dbReference>
<dbReference type="AlphaFoldDB" id="A0A1E5G490"/>
<feature type="signal peptide" evidence="1">
    <location>
        <begin position="1"/>
        <end position="23"/>
    </location>
</feature>
<name>A0A1E5G490_9FIRM</name>
<keyword evidence="3" id="KW-1185">Reference proteome</keyword>
<dbReference type="Gene3D" id="3.90.10.10">
    <property type="entry name" value="Cytochrome C3"/>
    <property type="match status" value="1"/>
</dbReference>
<dbReference type="RefSeq" id="WP_069642300.1">
    <property type="nucleotide sequence ID" value="NZ_MIJE01000002.1"/>
</dbReference>
<dbReference type="Proteomes" id="UP000094296">
    <property type="component" value="Unassembled WGS sequence"/>
</dbReference>
<organism evidence="2 3">
    <name type="scientific">Desulfuribacillus alkaliarsenatis</name>
    <dbReference type="NCBI Taxonomy" id="766136"/>
    <lineage>
        <taxon>Bacteria</taxon>
        <taxon>Bacillati</taxon>
        <taxon>Bacillota</taxon>
        <taxon>Desulfuribacillia</taxon>
        <taxon>Desulfuribacillales</taxon>
        <taxon>Desulfuribacillaceae</taxon>
        <taxon>Desulfuribacillus</taxon>
    </lineage>
</organism>
<dbReference type="GO" id="GO:0042597">
    <property type="term" value="C:periplasmic space"/>
    <property type="evidence" value="ECO:0007669"/>
    <property type="project" value="InterPro"/>
</dbReference>
<gene>
    <name evidence="2" type="ORF">BHF68_12590</name>
</gene>
<dbReference type="PROSITE" id="PS51257">
    <property type="entry name" value="PROKAR_LIPOPROTEIN"/>
    <property type="match status" value="1"/>
</dbReference>
<accession>A0A1E5G490</accession>
<dbReference type="EMBL" id="MIJE01000002">
    <property type="protein sequence ID" value="OEF97903.1"/>
    <property type="molecule type" value="Genomic_DNA"/>
</dbReference>
<evidence type="ECO:0000313" key="2">
    <source>
        <dbReference type="EMBL" id="OEF97903.1"/>
    </source>
</evidence>
<proteinExistence type="predicted"/>
<dbReference type="InterPro" id="IPR003321">
    <property type="entry name" value="Cyt_c552"/>
</dbReference>
<evidence type="ECO:0000256" key="1">
    <source>
        <dbReference type="SAM" id="SignalP"/>
    </source>
</evidence>
<reference evidence="2 3" key="1">
    <citation type="submission" date="2016-09" db="EMBL/GenBank/DDBJ databases">
        <title>Draft genome sequence for the type strain of Desulfuribacillus alkaliarsenatis AHT28, an obligately anaerobic, sulfidogenic bacterium isolated from Russian soda lake sediments.</title>
        <authorList>
            <person name="Abin C.A."/>
            <person name="Hollibaugh J.T."/>
        </authorList>
    </citation>
    <scope>NUCLEOTIDE SEQUENCE [LARGE SCALE GENOMIC DNA]</scope>
    <source>
        <strain evidence="2 3">AHT28</strain>
    </source>
</reference>
<sequence>MRNSMYKLIGVLIILSFVLVACAPADEPAPQEPAPGDNNAQQPADGIAGLAMTNRISEEWKQSGKMFAVPSVAAREACAVACHDGYAFSTGEFTDPEQFDEEGMHFVGIDCQSCHSGTGQELMDTGLVSVPFADEEIQAGTGALCITCHHGRRDTRAIYEEYEGGGATRFSYPHYGPAALTTGMGGVEYPDVEYGHTPAHGELENTCLTCHMPQTADGYRDHTFQMDEQYAGQTCGGCHSGITDWNLNGFQDQVQEWVSQLEEAIFEETGSVYISSGGGQLIFYADEARTETLTPDQVSLEAFIAAYNVYLIRTEGSWGVHNPAYTRSLLQESYRALTGDELQ</sequence>